<gene>
    <name evidence="2" type="ORF">CYMTET_14708</name>
</gene>
<evidence type="ECO:0000313" key="2">
    <source>
        <dbReference type="EMBL" id="KAK3277267.1"/>
    </source>
</evidence>
<keyword evidence="3" id="KW-1185">Reference proteome</keyword>
<proteinExistence type="predicted"/>
<feature type="region of interest" description="Disordered" evidence="1">
    <location>
        <begin position="110"/>
        <end position="143"/>
    </location>
</feature>
<protein>
    <submittedName>
        <fullName evidence="2">Uncharacterized protein</fullName>
    </submittedName>
</protein>
<dbReference type="Proteomes" id="UP001190700">
    <property type="component" value="Unassembled WGS sequence"/>
</dbReference>
<feature type="region of interest" description="Disordered" evidence="1">
    <location>
        <begin position="231"/>
        <end position="253"/>
    </location>
</feature>
<accession>A0AAE0GFT7</accession>
<sequence length="275" mass="30199">MLFAQEPTVPPDLKGSPALEFDTMPESYADTRVVDLLARAEVVKRQMIHAGCNLEVAQHRDQRRCQQHRPKCGLEAATKPAILKVVDIKDTGVVTLEDRTGLKEKTTPKLRKVPDGEWHGPCCEDKPEAARAERRSSEGDSTDVTVMERWAGKLKRATTALLEKTPSPTTVSESDVGPRRIILKGKAKQPWLAVSLARVQHQEERHWGAQKRADLGTEVCKAEGEIEEPQIRRRGSCNEQGSARVKRRGAEAEAIASQRSQFVGLGTGAGDDGAG</sequence>
<dbReference type="AlphaFoldDB" id="A0AAE0GFT7"/>
<feature type="compositionally biased region" description="Basic and acidic residues" evidence="1">
    <location>
        <begin position="110"/>
        <end position="138"/>
    </location>
</feature>
<organism evidence="2 3">
    <name type="scientific">Cymbomonas tetramitiformis</name>
    <dbReference type="NCBI Taxonomy" id="36881"/>
    <lineage>
        <taxon>Eukaryota</taxon>
        <taxon>Viridiplantae</taxon>
        <taxon>Chlorophyta</taxon>
        <taxon>Pyramimonadophyceae</taxon>
        <taxon>Pyramimonadales</taxon>
        <taxon>Pyramimonadaceae</taxon>
        <taxon>Cymbomonas</taxon>
    </lineage>
</organism>
<evidence type="ECO:0000313" key="3">
    <source>
        <dbReference type="Proteomes" id="UP001190700"/>
    </source>
</evidence>
<dbReference type="EMBL" id="LGRX02006179">
    <property type="protein sequence ID" value="KAK3277267.1"/>
    <property type="molecule type" value="Genomic_DNA"/>
</dbReference>
<comment type="caution">
    <text evidence="2">The sequence shown here is derived from an EMBL/GenBank/DDBJ whole genome shotgun (WGS) entry which is preliminary data.</text>
</comment>
<reference evidence="2 3" key="1">
    <citation type="journal article" date="2015" name="Genome Biol. Evol.">
        <title>Comparative Genomics of a Bacterivorous Green Alga Reveals Evolutionary Causalities and Consequences of Phago-Mixotrophic Mode of Nutrition.</title>
        <authorList>
            <person name="Burns J.A."/>
            <person name="Paasch A."/>
            <person name="Narechania A."/>
            <person name="Kim E."/>
        </authorList>
    </citation>
    <scope>NUCLEOTIDE SEQUENCE [LARGE SCALE GENOMIC DNA]</scope>
    <source>
        <strain evidence="2 3">PLY_AMNH</strain>
    </source>
</reference>
<evidence type="ECO:0000256" key="1">
    <source>
        <dbReference type="SAM" id="MobiDB-lite"/>
    </source>
</evidence>
<name>A0AAE0GFT7_9CHLO</name>